<proteinExistence type="predicted"/>
<evidence type="ECO:0000313" key="2">
    <source>
        <dbReference type="Proteomes" id="UP000765509"/>
    </source>
</evidence>
<organism evidence="1 2">
    <name type="scientific">Austropuccinia psidii MF-1</name>
    <dbReference type="NCBI Taxonomy" id="1389203"/>
    <lineage>
        <taxon>Eukaryota</taxon>
        <taxon>Fungi</taxon>
        <taxon>Dikarya</taxon>
        <taxon>Basidiomycota</taxon>
        <taxon>Pucciniomycotina</taxon>
        <taxon>Pucciniomycetes</taxon>
        <taxon>Pucciniales</taxon>
        <taxon>Sphaerophragmiaceae</taxon>
        <taxon>Austropuccinia</taxon>
    </lineage>
</organism>
<keyword evidence="2" id="KW-1185">Reference proteome</keyword>
<accession>A0A9Q3D491</accession>
<dbReference type="OrthoDB" id="8029976at2759"/>
<dbReference type="Proteomes" id="UP000765509">
    <property type="component" value="Unassembled WGS sequence"/>
</dbReference>
<name>A0A9Q3D491_9BASI</name>
<dbReference type="EMBL" id="AVOT02013697">
    <property type="protein sequence ID" value="MBW0496564.1"/>
    <property type="molecule type" value="Genomic_DNA"/>
</dbReference>
<gene>
    <name evidence="1" type="ORF">O181_036279</name>
</gene>
<reference evidence="1" key="1">
    <citation type="submission" date="2021-03" db="EMBL/GenBank/DDBJ databases">
        <title>Draft genome sequence of rust myrtle Austropuccinia psidii MF-1, a brazilian biotype.</title>
        <authorList>
            <person name="Quecine M.C."/>
            <person name="Pachon D.M.R."/>
            <person name="Bonatelli M.L."/>
            <person name="Correr F.H."/>
            <person name="Franceschini L.M."/>
            <person name="Leite T.F."/>
            <person name="Margarido G.R.A."/>
            <person name="Almeida C.A."/>
            <person name="Ferrarezi J.A."/>
            <person name="Labate C.A."/>
        </authorList>
    </citation>
    <scope>NUCLEOTIDE SEQUENCE</scope>
    <source>
        <strain evidence="1">MF-1</strain>
    </source>
</reference>
<protein>
    <submittedName>
        <fullName evidence="1">Uncharacterized protein</fullName>
    </submittedName>
</protein>
<evidence type="ECO:0000313" key="1">
    <source>
        <dbReference type="EMBL" id="MBW0496564.1"/>
    </source>
</evidence>
<sequence>MLMMALETVNIHFPAKLHTFMLLGKLSGDPKVHQYVEVLSLNEEVVKKPELVLLKLQDFYNNSKKQESTASTSSVMALISQSSGTYKITYYCSSWKHNPNFTSHSKEECFAKHPELRPLNSQNNKRKTGYNHNASAHISTAQALITCRVSLLNNMEFIVDCGAMLWYSIPIIPVSSLPNN</sequence>
<comment type="caution">
    <text evidence="1">The sequence shown here is derived from an EMBL/GenBank/DDBJ whole genome shotgun (WGS) entry which is preliminary data.</text>
</comment>
<dbReference type="AlphaFoldDB" id="A0A9Q3D491"/>